<dbReference type="PANTHER" id="PTHR34071">
    <property type="entry name" value="5-NITROIMIDAZOLE ANTIBIOTICS RESISTANCE PROTEIN, NIMA-FAMILY-RELATED PROTEIN-RELATED"/>
    <property type="match status" value="1"/>
</dbReference>
<gene>
    <name evidence="1" type="primary">g10037</name>
    <name evidence="1" type="ORF">VP750_LOCUS9034</name>
</gene>
<dbReference type="EMBL" id="CAXHTA020000017">
    <property type="protein sequence ID" value="CAL5227128.1"/>
    <property type="molecule type" value="Genomic_DNA"/>
</dbReference>
<organism evidence="1 2">
    <name type="scientific">Coccomyxa viridis</name>
    <dbReference type="NCBI Taxonomy" id="1274662"/>
    <lineage>
        <taxon>Eukaryota</taxon>
        <taxon>Viridiplantae</taxon>
        <taxon>Chlorophyta</taxon>
        <taxon>core chlorophytes</taxon>
        <taxon>Trebouxiophyceae</taxon>
        <taxon>Trebouxiophyceae incertae sedis</taxon>
        <taxon>Coccomyxaceae</taxon>
        <taxon>Coccomyxa</taxon>
    </lineage>
</organism>
<dbReference type="InterPro" id="IPR024747">
    <property type="entry name" value="Pyridox_Oxase-rel"/>
</dbReference>
<protein>
    <submittedName>
        <fullName evidence="1">G10037 protein</fullName>
    </submittedName>
</protein>
<keyword evidence="2" id="KW-1185">Reference proteome</keyword>
<dbReference type="PANTHER" id="PTHR34071:SF2">
    <property type="entry name" value="FLAVIN-NUCLEOTIDE-BINDING PROTEIN"/>
    <property type="match status" value="1"/>
</dbReference>
<dbReference type="InterPro" id="IPR012349">
    <property type="entry name" value="Split_barrel_FMN-bd"/>
</dbReference>
<proteinExistence type="predicted"/>
<accession>A0ABP1GBD9</accession>
<dbReference type="Gene3D" id="2.30.110.10">
    <property type="entry name" value="Electron Transport, Fmn-binding Protein, Chain A"/>
    <property type="match status" value="1"/>
</dbReference>
<reference evidence="1 2" key="1">
    <citation type="submission" date="2024-06" db="EMBL/GenBank/DDBJ databases">
        <authorList>
            <person name="Kraege A."/>
            <person name="Thomma B."/>
        </authorList>
    </citation>
    <scope>NUCLEOTIDE SEQUENCE [LARGE SCALE GENOMIC DNA]</scope>
</reference>
<comment type="caution">
    <text evidence="1">The sequence shown here is derived from an EMBL/GenBank/DDBJ whole genome shotgun (WGS) entry which is preliminary data.</text>
</comment>
<evidence type="ECO:0000313" key="2">
    <source>
        <dbReference type="Proteomes" id="UP001497392"/>
    </source>
</evidence>
<dbReference type="Pfam" id="PF12900">
    <property type="entry name" value="Pyridox_ox_2"/>
    <property type="match status" value="1"/>
</dbReference>
<name>A0ABP1GBD9_9CHLO</name>
<dbReference type="SUPFAM" id="SSF50475">
    <property type="entry name" value="FMN-binding split barrel"/>
    <property type="match status" value="1"/>
</dbReference>
<evidence type="ECO:0000313" key="1">
    <source>
        <dbReference type="EMBL" id="CAL5227128.1"/>
    </source>
</evidence>
<sequence>MAEDDGLYAVTPRTKVKRSAARGKYDKETVHAILDEAFLCHVAYVNDGQPIIIPTAYCRIGEKVYLHGHISNRLLKSVQSGAPICMTVTLMDGLVLARSTFHHSMNYRSCVILGTGEAVTDLEEKRAVLEGIVEHIVPGRNAEARNPTEAELKATSVVALELSEVSAKVRTGPAIDDKPDMDSPIWAGVLPFDQVKGVGEPQPDPQLIAGVEVPQYVSKYCRPSSKEVF</sequence>
<dbReference type="Proteomes" id="UP001497392">
    <property type="component" value="Unassembled WGS sequence"/>
</dbReference>